<dbReference type="Pfam" id="PF13358">
    <property type="entry name" value="DDE_3"/>
    <property type="match status" value="1"/>
</dbReference>
<dbReference type="GO" id="GO:0003676">
    <property type="term" value="F:nucleic acid binding"/>
    <property type="evidence" value="ECO:0007669"/>
    <property type="project" value="InterPro"/>
</dbReference>
<evidence type="ECO:0000313" key="3">
    <source>
        <dbReference type="Proteomes" id="UP001165289"/>
    </source>
</evidence>
<keyword evidence="3" id="KW-1185">Reference proteome</keyword>
<evidence type="ECO:0000259" key="1">
    <source>
        <dbReference type="Pfam" id="PF13358"/>
    </source>
</evidence>
<dbReference type="Proteomes" id="UP001165289">
    <property type="component" value="Unassembled WGS sequence"/>
</dbReference>
<gene>
    <name evidence="2" type="ORF">LOD99_12012</name>
</gene>
<dbReference type="InterPro" id="IPR036397">
    <property type="entry name" value="RNaseH_sf"/>
</dbReference>
<dbReference type="EMBL" id="JAKMXF010000332">
    <property type="protein sequence ID" value="KAI6648203.1"/>
    <property type="molecule type" value="Genomic_DNA"/>
</dbReference>
<evidence type="ECO:0000313" key="2">
    <source>
        <dbReference type="EMBL" id="KAI6648203.1"/>
    </source>
</evidence>
<accession>A0AAV7JHP1</accession>
<comment type="caution">
    <text evidence="2">The sequence shown here is derived from an EMBL/GenBank/DDBJ whole genome shotgun (WGS) entry which is preliminary data.</text>
</comment>
<sequence>MLPNMSELLFIQDGAPAHTAKATQEWCAQHFPCFWKRGEWPANSPDLNPIENLWAIMVDQLDELGQVSNNQSLIQKLKIAWESIDPDILNYLVSIMPNRI</sequence>
<protein>
    <recommendedName>
        <fullName evidence="1">Tc1-like transposase DDE domain-containing protein</fullName>
    </recommendedName>
</protein>
<reference evidence="2 3" key="1">
    <citation type="journal article" date="2023" name="BMC Biol.">
        <title>The compact genome of the sponge Oopsacas minuta (Hexactinellida) is lacking key metazoan core genes.</title>
        <authorList>
            <person name="Santini S."/>
            <person name="Schenkelaars Q."/>
            <person name="Jourda C."/>
            <person name="Duchesne M."/>
            <person name="Belahbib H."/>
            <person name="Rocher C."/>
            <person name="Selva M."/>
            <person name="Riesgo A."/>
            <person name="Vervoort M."/>
            <person name="Leys S.P."/>
            <person name="Kodjabachian L."/>
            <person name="Le Bivic A."/>
            <person name="Borchiellini C."/>
            <person name="Claverie J.M."/>
            <person name="Renard E."/>
        </authorList>
    </citation>
    <scope>NUCLEOTIDE SEQUENCE [LARGE SCALE GENOMIC DNA]</scope>
    <source>
        <strain evidence="2">SPO-2</strain>
    </source>
</reference>
<organism evidence="2 3">
    <name type="scientific">Oopsacas minuta</name>
    <dbReference type="NCBI Taxonomy" id="111878"/>
    <lineage>
        <taxon>Eukaryota</taxon>
        <taxon>Metazoa</taxon>
        <taxon>Porifera</taxon>
        <taxon>Hexactinellida</taxon>
        <taxon>Hexasterophora</taxon>
        <taxon>Lyssacinosida</taxon>
        <taxon>Leucopsacidae</taxon>
        <taxon>Oopsacas</taxon>
    </lineage>
</organism>
<proteinExistence type="predicted"/>
<dbReference type="InterPro" id="IPR038717">
    <property type="entry name" value="Tc1-like_DDE_dom"/>
</dbReference>
<name>A0AAV7JHP1_9METZ</name>
<dbReference type="AlphaFoldDB" id="A0AAV7JHP1"/>
<feature type="domain" description="Tc1-like transposase DDE" evidence="1">
    <location>
        <begin position="7"/>
        <end position="73"/>
    </location>
</feature>
<dbReference type="Gene3D" id="3.30.420.10">
    <property type="entry name" value="Ribonuclease H-like superfamily/Ribonuclease H"/>
    <property type="match status" value="1"/>
</dbReference>